<dbReference type="AlphaFoldDB" id="A0A1H8DJ98"/>
<feature type="domain" description="Phosphoesterase HXTX" evidence="4">
    <location>
        <begin position="99"/>
        <end position="172"/>
    </location>
</feature>
<dbReference type="HAMAP" id="MF_01940">
    <property type="entry name" value="RNA_CPDase"/>
    <property type="match status" value="1"/>
</dbReference>
<dbReference type="InterPro" id="IPR004175">
    <property type="entry name" value="RNA_CPDase"/>
</dbReference>
<evidence type="ECO:0000256" key="3">
    <source>
        <dbReference type="SAM" id="MobiDB-lite"/>
    </source>
</evidence>
<dbReference type="PANTHER" id="PTHR35561:SF1">
    <property type="entry name" value="RNA 2',3'-CYCLIC PHOSPHODIESTERASE"/>
    <property type="match status" value="1"/>
</dbReference>
<dbReference type="GO" id="GO:0008664">
    <property type="term" value="F:RNA 2',3'-cyclic 3'-phosphodiesterase activity"/>
    <property type="evidence" value="ECO:0007669"/>
    <property type="project" value="UniProtKB-EC"/>
</dbReference>
<comment type="function">
    <text evidence="2">Hydrolyzes RNA 2',3'-cyclic phosphodiester to an RNA 2'-phosphomonoester.</text>
</comment>
<comment type="similarity">
    <text evidence="2">Belongs to the 2H phosphoesterase superfamily. ThpR family.</text>
</comment>
<dbReference type="NCBIfam" id="TIGR02258">
    <property type="entry name" value="2_5_ligase"/>
    <property type="match status" value="1"/>
</dbReference>
<evidence type="ECO:0000313" key="5">
    <source>
        <dbReference type="EMBL" id="SEN07246.1"/>
    </source>
</evidence>
<feature type="active site" description="Proton acceptor" evidence="2">
    <location>
        <position position="126"/>
    </location>
</feature>
<organism evidence="5 6">
    <name type="scientific">Actinacidiphila rubida</name>
    <dbReference type="NCBI Taxonomy" id="310780"/>
    <lineage>
        <taxon>Bacteria</taxon>
        <taxon>Bacillati</taxon>
        <taxon>Actinomycetota</taxon>
        <taxon>Actinomycetes</taxon>
        <taxon>Kitasatosporales</taxon>
        <taxon>Streptomycetaceae</taxon>
        <taxon>Actinacidiphila</taxon>
    </lineage>
</organism>
<feature type="short sequence motif" description="HXTX 1" evidence="2">
    <location>
        <begin position="42"/>
        <end position="45"/>
    </location>
</feature>
<reference evidence="5 6" key="1">
    <citation type="submission" date="2016-10" db="EMBL/GenBank/DDBJ databases">
        <authorList>
            <person name="de Groot N.N."/>
        </authorList>
    </citation>
    <scope>NUCLEOTIDE SEQUENCE [LARGE SCALE GENOMIC DNA]</scope>
    <source>
        <strain evidence="5 6">CGMCC 4.2026</strain>
    </source>
</reference>
<dbReference type="STRING" id="310780.SAMN05216267_1001137"/>
<dbReference type="Pfam" id="PF02834">
    <property type="entry name" value="LigT_PEase"/>
    <property type="match status" value="2"/>
</dbReference>
<accession>A0A1H8DJ98</accession>
<evidence type="ECO:0000256" key="2">
    <source>
        <dbReference type="HAMAP-Rule" id="MF_01940"/>
    </source>
</evidence>
<keyword evidence="6" id="KW-1185">Reference proteome</keyword>
<dbReference type="EC" id="3.1.4.58" evidence="2"/>
<proteinExistence type="inferred from homology"/>
<dbReference type="Gene3D" id="3.90.1140.10">
    <property type="entry name" value="Cyclic phosphodiesterase"/>
    <property type="match status" value="1"/>
</dbReference>
<feature type="active site" description="Proton donor" evidence="2">
    <location>
        <position position="42"/>
    </location>
</feature>
<dbReference type="SUPFAM" id="SSF55144">
    <property type="entry name" value="LigT-like"/>
    <property type="match status" value="1"/>
</dbReference>
<dbReference type="EMBL" id="FODD01000001">
    <property type="protein sequence ID" value="SEN07246.1"/>
    <property type="molecule type" value="Genomic_DNA"/>
</dbReference>
<feature type="region of interest" description="Disordered" evidence="3">
    <location>
        <begin position="186"/>
        <end position="237"/>
    </location>
</feature>
<dbReference type="InterPro" id="IPR014051">
    <property type="entry name" value="Phosphoesterase_HXTX"/>
</dbReference>
<feature type="compositionally biased region" description="Low complexity" evidence="3">
    <location>
        <begin position="188"/>
        <end position="203"/>
    </location>
</feature>
<evidence type="ECO:0000259" key="4">
    <source>
        <dbReference type="Pfam" id="PF02834"/>
    </source>
</evidence>
<dbReference type="OrthoDB" id="9787070at2"/>
<gene>
    <name evidence="5" type="ORF">SAMN05216267_1001137</name>
</gene>
<feature type="short sequence motif" description="HXTX 2" evidence="2">
    <location>
        <begin position="126"/>
        <end position="129"/>
    </location>
</feature>
<keyword evidence="5" id="KW-0436">Ligase</keyword>
<sequence length="237" mass="24491">MRLFAALVPPPAAAGELAAALGPVRRMPGASEIRWTAPEGWHFTLAFLGEVPDEIRPGLDERLARAARRHGPFELRLAGAGHFGDRTLWTGAEGDLRGLSHCADSVRAAARRAGAPPAEEHGFRAHLTLARTPRGHSAHLGPYADALAAFRGTPWTAADLSLVASFLPRSGVRGEQPRYETVARFPFGAAGPTTGPTAGATAGDEPPGRGSASVDPDGTGEPGHPGHPGDEAPPAAG</sequence>
<dbReference type="InterPro" id="IPR009097">
    <property type="entry name" value="Cyclic_Pdiesterase"/>
</dbReference>
<protein>
    <recommendedName>
        <fullName evidence="2">RNA 2',3'-cyclic phosphodiesterase</fullName>
        <shortName evidence="2">RNA 2',3'-CPDase</shortName>
        <ecNumber evidence="2">3.1.4.58</ecNumber>
    </recommendedName>
</protein>
<dbReference type="RefSeq" id="WP_075016044.1">
    <property type="nucleotide sequence ID" value="NZ_FODD01000001.1"/>
</dbReference>
<dbReference type="GO" id="GO:0016874">
    <property type="term" value="F:ligase activity"/>
    <property type="evidence" value="ECO:0007669"/>
    <property type="project" value="UniProtKB-KW"/>
</dbReference>
<comment type="catalytic activity">
    <reaction evidence="2">
        <text>a 3'-end 2',3'-cyclophospho-ribonucleotide-RNA + H2O = a 3'-end 2'-phospho-ribonucleotide-RNA + H(+)</text>
        <dbReference type="Rhea" id="RHEA:11828"/>
        <dbReference type="Rhea" id="RHEA-COMP:10464"/>
        <dbReference type="Rhea" id="RHEA-COMP:17353"/>
        <dbReference type="ChEBI" id="CHEBI:15377"/>
        <dbReference type="ChEBI" id="CHEBI:15378"/>
        <dbReference type="ChEBI" id="CHEBI:83064"/>
        <dbReference type="ChEBI" id="CHEBI:173113"/>
        <dbReference type="EC" id="3.1.4.58"/>
    </reaction>
</comment>
<evidence type="ECO:0000256" key="1">
    <source>
        <dbReference type="ARBA" id="ARBA00022801"/>
    </source>
</evidence>
<name>A0A1H8DJ98_9ACTN</name>
<keyword evidence="1 2" id="KW-0378">Hydrolase</keyword>
<feature type="domain" description="Phosphoesterase HXTX" evidence="4">
    <location>
        <begin position="9"/>
        <end position="86"/>
    </location>
</feature>
<dbReference type="GO" id="GO:0004113">
    <property type="term" value="F:2',3'-cyclic-nucleotide 3'-phosphodiesterase activity"/>
    <property type="evidence" value="ECO:0007669"/>
    <property type="project" value="InterPro"/>
</dbReference>
<dbReference type="Proteomes" id="UP000181951">
    <property type="component" value="Unassembled WGS sequence"/>
</dbReference>
<dbReference type="PANTHER" id="PTHR35561">
    <property type="entry name" value="RNA 2',3'-CYCLIC PHOSPHODIESTERASE"/>
    <property type="match status" value="1"/>
</dbReference>
<evidence type="ECO:0000313" key="6">
    <source>
        <dbReference type="Proteomes" id="UP000181951"/>
    </source>
</evidence>